<protein>
    <recommendedName>
        <fullName evidence="4">SXP/RAL-2 family protein Ani s 5-like cation-binding domain-containing protein</fullName>
    </recommendedName>
</protein>
<evidence type="ECO:0008006" key="4">
    <source>
        <dbReference type="Google" id="ProtNLM"/>
    </source>
</evidence>
<evidence type="ECO:0000256" key="1">
    <source>
        <dbReference type="SAM" id="SignalP"/>
    </source>
</evidence>
<feature type="signal peptide" evidence="1">
    <location>
        <begin position="1"/>
        <end position="16"/>
    </location>
</feature>
<dbReference type="EMBL" id="BTSY01000006">
    <property type="protein sequence ID" value="GMT34072.1"/>
    <property type="molecule type" value="Genomic_DNA"/>
</dbReference>
<reference evidence="2" key="1">
    <citation type="submission" date="2023-10" db="EMBL/GenBank/DDBJ databases">
        <title>Genome assembly of Pristionchus species.</title>
        <authorList>
            <person name="Yoshida K."/>
            <person name="Sommer R.J."/>
        </authorList>
    </citation>
    <scope>NUCLEOTIDE SEQUENCE</scope>
    <source>
        <strain evidence="2">RS5133</strain>
    </source>
</reference>
<sequence>MHTVLILSALFLCASAHRGPCGSTLAPLTDAQKAEMKAQAQAKLATLSSEAQTAGNSILAAIEANEGNHEAVRTAIESILSGVSDSVKEELASILPAGGKHFGRHHGHTTPSA</sequence>
<evidence type="ECO:0000313" key="2">
    <source>
        <dbReference type="EMBL" id="GMT34072.1"/>
    </source>
</evidence>
<dbReference type="AlphaFoldDB" id="A0AAV5WPY0"/>
<comment type="caution">
    <text evidence="2">The sequence shown here is derived from an EMBL/GenBank/DDBJ whole genome shotgun (WGS) entry which is preliminary data.</text>
</comment>
<organism evidence="2 3">
    <name type="scientific">Pristionchus fissidentatus</name>
    <dbReference type="NCBI Taxonomy" id="1538716"/>
    <lineage>
        <taxon>Eukaryota</taxon>
        <taxon>Metazoa</taxon>
        <taxon>Ecdysozoa</taxon>
        <taxon>Nematoda</taxon>
        <taxon>Chromadorea</taxon>
        <taxon>Rhabditida</taxon>
        <taxon>Rhabditina</taxon>
        <taxon>Diplogasteromorpha</taxon>
        <taxon>Diplogasteroidea</taxon>
        <taxon>Neodiplogasteridae</taxon>
        <taxon>Pristionchus</taxon>
    </lineage>
</organism>
<dbReference type="Proteomes" id="UP001432322">
    <property type="component" value="Unassembled WGS sequence"/>
</dbReference>
<keyword evidence="1" id="KW-0732">Signal</keyword>
<evidence type="ECO:0000313" key="3">
    <source>
        <dbReference type="Proteomes" id="UP001432322"/>
    </source>
</evidence>
<keyword evidence="3" id="KW-1185">Reference proteome</keyword>
<feature type="chain" id="PRO_5043966594" description="SXP/RAL-2 family protein Ani s 5-like cation-binding domain-containing protein" evidence="1">
    <location>
        <begin position="17"/>
        <end position="113"/>
    </location>
</feature>
<proteinExistence type="predicted"/>
<accession>A0AAV5WPY0</accession>
<gene>
    <name evidence="2" type="ORF">PFISCL1PPCAC_25369</name>
</gene>
<name>A0AAV5WPY0_9BILA</name>